<dbReference type="InterPro" id="IPR045584">
    <property type="entry name" value="Pilin-like"/>
</dbReference>
<protein>
    <submittedName>
        <fullName evidence="2">Uncharacterized protein</fullName>
    </submittedName>
</protein>
<dbReference type="EMBL" id="AMFJ01000295">
    <property type="protein sequence ID" value="EKE28748.1"/>
    <property type="molecule type" value="Genomic_DNA"/>
</dbReference>
<keyword evidence="1" id="KW-1133">Transmembrane helix</keyword>
<keyword evidence="1" id="KW-0472">Membrane</keyword>
<keyword evidence="1" id="KW-0812">Transmembrane</keyword>
<comment type="caution">
    <text evidence="2">The sequence shown here is derived from an EMBL/GenBank/DDBJ whole genome shotgun (WGS) entry which is preliminary data.</text>
</comment>
<dbReference type="SUPFAM" id="SSF54523">
    <property type="entry name" value="Pili subunits"/>
    <property type="match status" value="1"/>
</dbReference>
<dbReference type="AlphaFoldDB" id="K2G0I3"/>
<feature type="transmembrane region" description="Helical" evidence="1">
    <location>
        <begin position="20"/>
        <end position="45"/>
    </location>
</feature>
<accession>K2G0I3</accession>
<proteinExistence type="predicted"/>
<evidence type="ECO:0000313" key="2">
    <source>
        <dbReference type="EMBL" id="EKE28748.1"/>
    </source>
</evidence>
<organism evidence="2">
    <name type="scientific">uncultured bacterium</name>
    <name type="common">gcode 4</name>
    <dbReference type="NCBI Taxonomy" id="1234023"/>
    <lineage>
        <taxon>Bacteria</taxon>
        <taxon>environmental samples</taxon>
    </lineage>
</organism>
<evidence type="ECO:0000256" key="1">
    <source>
        <dbReference type="SAM" id="Phobius"/>
    </source>
</evidence>
<dbReference type="Gene3D" id="3.30.700.10">
    <property type="entry name" value="Glycoprotein, Type 4 Pilin"/>
    <property type="match status" value="1"/>
</dbReference>
<name>K2G0I3_9BACT</name>
<reference evidence="2" key="1">
    <citation type="journal article" date="2012" name="Science">
        <title>Fermentation, hydrogen, and sulfur metabolism in multiple uncultivated bacterial phyla.</title>
        <authorList>
            <person name="Wrighton K.C."/>
            <person name="Thomas B.C."/>
            <person name="Sharon I."/>
            <person name="Miller C.S."/>
            <person name="Castelle C.J."/>
            <person name="VerBerkmoes N.C."/>
            <person name="Wilkins M.J."/>
            <person name="Hettich R.L."/>
            <person name="Lipton M.S."/>
            <person name="Williams K.H."/>
            <person name="Long P.E."/>
            <person name="Banfield J.F."/>
        </authorList>
    </citation>
    <scope>NUCLEOTIDE SEQUENCE [LARGE SCALE GENOMIC DNA]</scope>
</reference>
<sequence>MDKIKNMRSKEIDSKNSGLFWFTLVELIVVISILAILATISIISFNSYSASSRDSKRMSNVAMIAKWIDVTLAAGKSLNTSEFSTWNNLIINWNSWVTFTWIYANHLGSKFLNWINVFWESLLNDDFQTYQLSFIPAQKFYQVLALLEKSQGFSYGIDFGLDNVIATWTWTVWYAFLKWNFPNWTWWIVWIIPTPEAWETSSGITVWWDNVKIISWTWDLVITNSATAWATASSWWWGGWWGWTWSTVCVFDESTFDNCTFQ</sequence>
<dbReference type="NCBIfam" id="TIGR02532">
    <property type="entry name" value="IV_pilin_GFxxxE"/>
    <property type="match status" value="1"/>
</dbReference>
<dbReference type="InterPro" id="IPR012902">
    <property type="entry name" value="N_methyl_site"/>
</dbReference>
<gene>
    <name evidence="2" type="ORF">ACD_3C00021G0002</name>
</gene>